<gene>
    <name evidence="2" type="ORF">BSCA_1263</name>
</gene>
<reference evidence="2 3" key="1">
    <citation type="submission" date="2014-03" db="EMBL/GenBank/DDBJ databases">
        <title>Genomics of Bifidobacteria.</title>
        <authorList>
            <person name="Ventura M."/>
            <person name="Milani C."/>
            <person name="Lugli G.A."/>
        </authorList>
    </citation>
    <scope>NUCLEOTIDE SEQUENCE [LARGE SCALE GENOMIC DNA]</scope>
    <source>
        <strain evidence="2 3">LMG 21589</strain>
    </source>
</reference>
<dbReference type="AlphaFoldDB" id="A0A087DIF0"/>
<dbReference type="RefSeq" id="WP_033518701.1">
    <property type="nucleotide sequence ID" value="NZ_JASOEM010000011.1"/>
</dbReference>
<dbReference type="InterPro" id="IPR011990">
    <property type="entry name" value="TPR-like_helical_dom_sf"/>
</dbReference>
<organism evidence="2 3">
    <name type="scientific">Bifidobacterium scardovii</name>
    <dbReference type="NCBI Taxonomy" id="158787"/>
    <lineage>
        <taxon>Bacteria</taxon>
        <taxon>Bacillati</taxon>
        <taxon>Actinomycetota</taxon>
        <taxon>Actinomycetes</taxon>
        <taxon>Bifidobacteriales</taxon>
        <taxon>Bifidobacteriaceae</taxon>
        <taxon>Bifidobacterium</taxon>
    </lineage>
</organism>
<feature type="compositionally biased region" description="Acidic residues" evidence="1">
    <location>
        <begin position="712"/>
        <end position="721"/>
    </location>
</feature>
<dbReference type="eggNOG" id="COG0457">
    <property type="taxonomic scope" value="Bacteria"/>
</dbReference>
<dbReference type="OrthoDB" id="3185166at2"/>
<keyword evidence="3" id="KW-1185">Reference proteome</keyword>
<dbReference type="STRING" id="158787.BSCA_1263"/>
<comment type="caution">
    <text evidence="2">The sequence shown here is derived from an EMBL/GenBank/DDBJ whole genome shotgun (WGS) entry which is preliminary data.</text>
</comment>
<dbReference type="EMBL" id="JGZO01000003">
    <property type="protein sequence ID" value="KFI95300.1"/>
    <property type="molecule type" value="Genomic_DNA"/>
</dbReference>
<dbReference type="Proteomes" id="UP000029033">
    <property type="component" value="Unassembled WGS sequence"/>
</dbReference>
<protein>
    <recommendedName>
        <fullName evidence="4">Tetratricopeptide repeat protein</fullName>
    </recommendedName>
</protein>
<evidence type="ECO:0000256" key="1">
    <source>
        <dbReference type="SAM" id="MobiDB-lite"/>
    </source>
</evidence>
<evidence type="ECO:0008006" key="4">
    <source>
        <dbReference type="Google" id="ProtNLM"/>
    </source>
</evidence>
<feature type="region of interest" description="Disordered" evidence="1">
    <location>
        <begin position="685"/>
        <end position="726"/>
    </location>
</feature>
<dbReference type="Gene3D" id="1.25.40.10">
    <property type="entry name" value="Tetratricopeptide repeat domain"/>
    <property type="match status" value="1"/>
</dbReference>
<evidence type="ECO:0000313" key="2">
    <source>
        <dbReference type="EMBL" id="KFI95300.1"/>
    </source>
</evidence>
<feature type="compositionally biased region" description="Gly residues" evidence="1">
    <location>
        <begin position="636"/>
        <end position="646"/>
    </location>
</feature>
<evidence type="ECO:0000313" key="3">
    <source>
        <dbReference type="Proteomes" id="UP000029033"/>
    </source>
</evidence>
<feature type="region of interest" description="Disordered" evidence="1">
    <location>
        <begin position="580"/>
        <end position="652"/>
    </location>
</feature>
<accession>A0A087DIF0</accession>
<feature type="compositionally biased region" description="Basic and acidic residues" evidence="1">
    <location>
        <begin position="589"/>
        <end position="600"/>
    </location>
</feature>
<proteinExistence type="predicted"/>
<dbReference type="GeneID" id="85165577"/>
<name>A0A087DIF0_9BIFI</name>
<feature type="compositionally biased region" description="Gly residues" evidence="1">
    <location>
        <begin position="687"/>
        <end position="699"/>
    </location>
</feature>
<sequence length="1168" mass="126215">MSRHTPHRRNRGIGVPASIGRLVRSLGAAVRGRRAKQTPVNPFEAALGAAGGAGNGGDVVAALTEHAITLGPLVKRRIFTDFEGVPEGLQLGWAQLPVTQGASFSLGAFTDRNHFSQIALADSKGRVFVGTDPAMDTHGMDVRFMFGKEGELRLPDGPRLGHHAEQGGGAIVDAIQGGIVGRDETGRMTWLSSWLKTNNRYTLEQVRATLPASMRFDLEYRDAITIAFFATYMLPQMHGLLIGFGAGNIFRRLNREAPIGAIRRSLRDTLDARAHGMRASGLEDHFADLMHEAKVLDQTTGLEAVHGAEPLRLYTSTYSGNYFFTWDSGLQFPAALKSLKIEGNLNRFANVSAWLERNARLGLTPTEDTVTRAQAAQIDWMLLTNPALIALKSEADPSPAAVAAGSGWHAVTRLIDEARDQSRRLSERYPDPIAAARGGSGEDILADSEWLYRRTLSTLLRRLRLPYRFDVDFRANLTGGETAIGFTTAGPSMMPSSRYDDAKHAWVSLSDDDRAALSAEYNLRAGLMMAALSFGTSPRIRRVSLHIDSIGLEEAVAEQDSAISDLMGRMLRSFESARWGDAGLGGSKADPKDGDYHGDPSHTLPRTVDDAADEGEPAEAAPADGRGDLPASGRADGAGAGAGKPGGQSDKDVLDSQFEDLMRDVDLDEVMFNVPGDNGMDAAPDAGGIGNGPDGGAFAGDGREALPAGADGPDDPDDPDDPLSALRANPTVRTMVTVTFTRDELLGRLYEDGLEHPIGTYRMFGAVMSLDGHGGLTPVEPGFDLHDSRFAPNGSQDEPELSDRTFSPAVARVLGAEDEAGLSIQRTDLLQRGVAAFHRLAADEDLPSVAKAQRAMRLIDRIGDPELSALAPQVTSALIDGKDTPDFEFQLNAELDRERLKARDLLFSGQADRAIEVIEAELERIDIMFANNPGVPRYFNSYAERVVYNRLFATTGEQTVLIPDDLFYAHTEAADVLSQTRGAQAALPHLNAMVSYAPAYPLSHLKLAVQLARREDWDSARAACLNALRVALDRDDAAFAYYRFAYAEWMRDQFAVGVAAYIMSEYISPGQIGALDEELHELVARANSQCVVVPDSVEAAKAVLAAHDLPVWPHTEAATIVNDAARVSVDEGMFVPARTLSVACARMNDDPNDGIDVVQNQFLRSLNP</sequence>
<dbReference type="SUPFAM" id="SSF48452">
    <property type="entry name" value="TPR-like"/>
    <property type="match status" value="1"/>
</dbReference>